<name>G2J9V8_9BURK</name>
<organism evidence="2 3">
    <name type="scientific">Candidatus Glomeribacter gigasporarum BEG34</name>
    <dbReference type="NCBI Taxonomy" id="1070319"/>
    <lineage>
        <taxon>Bacteria</taxon>
        <taxon>Pseudomonadati</taxon>
        <taxon>Pseudomonadota</taxon>
        <taxon>Betaproteobacteria</taxon>
        <taxon>Burkholderiales</taxon>
        <taxon>Burkholderiaceae</taxon>
        <taxon>Candidatus Glomeribacter</taxon>
    </lineage>
</organism>
<dbReference type="OrthoDB" id="5296536at2"/>
<sequence length="103" mass="11426">MVDQISAEKIDRDALRARIEARLRSRFAPPHLVVEDQSAVHAGHAGAQAGGHLRVLIISSEFEGQTHIARHRKIYEALKPWMQKGIHALSIRALTPEEFSAAS</sequence>
<dbReference type="InterPro" id="IPR036065">
    <property type="entry name" value="BolA-like_sf"/>
</dbReference>
<protein>
    <submittedName>
        <fullName evidence="2">Transcriptional regulator BolA</fullName>
    </submittedName>
</protein>
<comment type="caution">
    <text evidence="2">The sequence shown here is derived from an EMBL/GenBank/DDBJ whole genome shotgun (WGS) entry which is preliminary data.</text>
</comment>
<dbReference type="SUPFAM" id="SSF82657">
    <property type="entry name" value="BolA-like"/>
    <property type="match status" value="1"/>
</dbReference>
<dbReference type="PANTHER" id="PTHR46230:SF7">
    <property type="entry name" value="BOLA-LIKE PROTEIN 1"/>
    <property type="match status" value="1"/>
</dbReference>
<proteinExistence type="inferred from homology"/>
<keyword evidence="3" id="KW-1185">Reference proteome</keyword>
<dbReference type="GO" id="GO:0016226">
    <property type="term" value="P:iron-sulfur cluster assembly"/>
    <property type="evidence" value="ECO:0007669"/>
    <property type="project" value="TreeGrafter"/>
</dbReference>
<reference evidence="2 3" key="1">
    <citation type="submission" date="2011-08" db="EMBL/GenBank/DDBJ databases">
        <title>The genome of the obligate endobacterium of an arbuscular mycorrhizal fungus reveals an interphylum network of nutritional interactions.</title>
        <authorList>
            <person name="Ghignone S."/>
            <person name="Salvioli A."/>
            <person name="Anca I."/>
            <person name="Lumini E."/>
            <person name="Ortu G."/>
            <person name="Petiti L."/>
            <person name="Cruveiller S."/>
            <person name="Bianciotto V."/>
            <person name="Piffanelli P."/>
            <person name="Lanfranco L."/>
            <person name="Bonfante P."/>
        </authorList>
    </citation>
    <scope>NUCLEOTIDE SEQUENCE [LARGE SCALE GENOMIC DNA]</scope>
    <source>
        <strain evidence="2 3">BEG34</strain>
    </source>
</reference>
<dbReference type="PIRSF" id="PIRSF003113">
    <property type="entry name" value="BolA"/>
    <property type="match status" value="1"/>
</dbReference>
<dbReference type="Pfam" id="PF01722">
    <property type="entry name" value="BolA"/>
    <property type="match status" value="1"/>
</dbReference>
<dbReference type="PANTHER" id="PTHR46230">
    <property type="match status" value="1"/>
</dbReference>
<dbReference type="RefSeq" id="WP_006682737.1">
    <property type="nucleotide sequence ID" value="NZ_CAFB01000043.1"/>
</dbReference>
<dbReference type="Gene3D" id="3.30.300.90">
    <property type="entry name" value="BolA-like"/>
    <property type="match status" value="1"/>
</dbReference>
<evidence type="ECO:0000256" key="1">
    <source>
        <dbReference type="RuleBase" id="RU003860"/>
    </source>
</evidence>
<comment type="similarity">
    <text evidence="1">Belongs to the BolA/IbaG family.</text>
</comment>
<dbReference type="EMBL" id="CAFB01000043">
    <property type="protein sequence ID" value="CCD29555.1"/>
    <property type="molecule type" value="Genomic_DNA"/>
</dbReference>
<dbReference type="AlphaFoldDB" id="G2J9V8"/>
<evidence type="ECO:0000313" key="3">
    <source>
        <dbReference type="Proteomes" id="UP000054051"/>
    </source>
</evidence>
<dbReference type="Proteomes" id="UP000054051">
    <property type="component" value="Unassembled WGS sequence"/>
</dbReference>
<gene>
    <name evidence="2" type="primary">bolA</name>
    <name evidence="2" type="ORF">CAGGBEG34_260003</name>
</gene>
<dbReference type="STRING" id="1070319.CAGGBEG34_260003"/>
<dbReference type="eggNOG" id="COG0271">
    <property type="taxonomic scope" value="Bacteria"/>
</dbReference>
<evidence type="ECO:0000313" key="2">
    <source>
        <dbReference type="EMBL" id="CCD29555.1"/>
    </source>
</evidence>
<dbReference type="InterPro" id="IPR002634">
    <property type="entry name" value="BolA"/>
</dbReference>
<accession>G2J9V8</accession>